<dbReference type="Pfam" id="PF14009">
    <property type="entry name" value="PADRE"/>
    <property type="match status" value="1"/>
</dbReference>
<sequence>MGGCFSSRSSSTFNNILVVHLNGYVEYFDYPVSVSQVTGTPPKHFVCTPAQLLSTSSKPLKADAQLQLGQIYFMLPFSTLQADVSQLDLVTLARKLNAIAKTSRCKANSSGTSPSSSKHGSSPVSPARSPSRFMKESFVTLGGQRSCKAQSWKPFLDTIREKSFNQRSESDLQEMK</sequence>
<comment type="caution">
    <text evidence="2">The sequence shown here is derived from an EMBL/GenBank/DDBJ whole genome shotgun (WGS) entry which is preliminary data.</text>
</comment>
<organism evidence="2 3">
    <name type="scientific">Quillaja saponaria</name>
    <name type="common">Soap bark tree</name>
    <dbReference type="NCBI Taxonomy" id="32244"/>
    <lineage>
        <taxon>Eukaryota</taxon>
        <taxon>Viridiplantae</taxon>
        <taxon>Streptophyta</taxon>
        <taxon>Embryophyta</taxon>
        <taxon>Tracheophyta</taxon>
        <taxon>Spermatophyta</taxon>
        <taxon>Magnoliopsida</taxon>
        <taxon>eudicotyledons</taxon>
        <taxon>Gunneridae</taxon>
        <taxon>Pentapetalae</taxon>
        <taxon>rosids</taxon>
        <taxon>fabids</taxon>
        <taxon>Fabales</taxon>
        <taxon>Quillajaceae</taxon>
        <taxon>Quillaja</taxon>
    </lineage>
</organism>
<evidence type="ECO:0000256" key="1">
    <source>
        <dbReference type="SAM" id="MobiDB-lite"/>
    </source>
</evidence>
<gene>
    <name evidence="2" type="ORF">O6P43_002819</name>
</gene>
<reference evidence="2" key="1">
    <citation type="journal article" date="2023" name="Science">
        <title>Elucidation of the pathway for biosynthesis of saponin adjuvants from the soapbark tree.</title>
        <authorList>
            <person name="Reed J."/>
            <person name="Orme A."/>
            <person name="El-Demerdash A."/>
            <person name="Owen C."/>
            <person name="Martin L.B.B."/>
            <person name="Misra R.C."/>
            <person name="Kikuchi S."/>
            <person name="Rejzek M."/>
            <person name="Martin A.C."/>
            <person name="Harkess A."/>
            <person name="Leebens-Mack J."/>
            <person name="Louveau T."/>
            <person name="Stephenson M.J."/>
            <person name="Osbourn A."/>
        </authorList>
    </citation>
    <scope>NUCLEOTIDE SEQUENCE</scope>
    <source>
        <strain evidence="2">S10</strain>
    </source>
</reference>
<protein>
    <submittedName>
        <fullName evidence="2">DUF4228 domain-containing protein</fullName>
    </submittedName>
</protein>
<dbReference type="PANTHER" id="PTHR33052">
    <property type="entry name" value="DUF4228 DOMAIN PROTEIN-RELATED"/>
    <property type="match status" value="1"/>
</dbReference>
<dbReference type="InterPro" id="IPR025322">
    <property type="entry name" value="PADRE_dom"/>
</dbReference>
<dbReference type="AlphaFoldDB" id="A0AAD7VL28"/>
<evidence type="ECO:0000313" key="3">
    <source>
        <dbReference type="Proteomes" id="UP001163823"/>
    </source>
</evidence>
<accession>A0AAD7VL28</accession>
<evidence type="ECO:0000313" key="2">
    <source>
        <dbReference type="EMBL" id="KAJ7979419.1"/>
    </source>
</evidence>
<proteinExistence type="predicted"/>
<dbReference type="EMBL" id="JARAOO010000002">
    <property type="protein sequence ID" value="KAJ7979419.1"/>
    <property type="molecule type" value="Genomic_DNA"/>
</dbReference>
<keyword evidence="3" id="KW-1185">Reference proteome</keyword>
<name>A0AAD7VL28_QUISA</name>
<dbReference type="KEGG" id="qsa:O6P43_002819"/>
<dbReference type="Proteomes" id="UP001163823">
    <property type="component" value="Chromosome 2"/>
</dbReference>
<feature type="compositionally biased region" description="Low complexity" evidence="1">
    <location>
        <begin position="109"/>
        <end position="131"/>
    </location>
</feature>
<feature type="region of interest" description="Disordered" evidence="1">
    <location>
        <begin position="104"/>
        <end position="131"/>
    </location>
</feature>